<protein>
    <submittedName>
        <fullName evidence="4">Plasmid partitioning protein RepB</fullName>
    </submittedName>
</protein>
<dbReference type="GO" id="GO:0005694">
    <property type="term" value="C:chromosome"/>
    <property type="evidence" value="ECO:0007669"/>
    <property type="project" value="TreeGrafter"/>
</dbReference>
<dbReference type="InterPro" id="IPR050336">
    <property type="entry name" value="Chromosome_partition/occlusion"/>
</dbReference>
<dbReference type="InterPro" id="IPR003115">
    <property type="entry name" value="ParB_N"/>
</dbReference>
<dbReference type="CDD" id="cd16405">
    <property type="entry name" value="RepB_like_N"/>
    <property type="match status" value="1"/>
</dbReference>
<dbReference type="PANTHER" id="PTHR33375">
    <property type="entry name" value="CHROMOSOME-PARTITIONING PROTEIN PARB-RELATED"/>
    <property type="match status" value="1"/>
</dbReference>
<dbReference type="Gene3D" id="1.10.10.2830">
    <property type="match status" value="1"/>
</dbReference>
<gene>
    <name evidence="4" type="primary">repB</name>
    <name evidence="4" type="ORF">NYR54_14870</name>
</gene>
<dbReference type="InterPro" id="IPR004437">
    <property type="entry name" value="ParB/RepB/Spo0J"/>
</dbReference>
<dbReference type="AlphaFoldDB" id="A0A9X2XB88"/>
<dbReference type="NCBIfam" id="TIGR03454">
    <property type="entry name" value="partition_RepB"/>
    <property type="match status" value="1"/>
</dbReference>
<evidence type="ECO:0000256" key="1">
    <source>
        <dbReference type="ARBA" id="ARBA00006295"/>
    </source>
</evidence>
<dbReference type="InterPro" id="IPR036086">
    <property type="entry name" value="ParB/Sulfiredoxin_sf"/>
</dbReference>
<feature type="domain" description="ParB-like N-terminal" evidence="3">
    <location>
        <begin position="78"/>
        <end position="176"/>
    </location>
</feature>
<dbReference type="GO" id="GO:0003677">
    <property type="term" value="F:DNA binding"/>
    <property type="evidence" value="ECO:0007669"/>
    <property type="project" value="InterPro"/>
</dbReference>
<feature type="region of interest" description="Disordered" evidence="2">
    <location>
        <begin position="1"/>
        <end position="42"/>
    </location>
</feature>
<proteinExistence type="inferred from homology"/>
<dbReference type="GO" id="GO:0007059">
    <property type="term" value="P:chromosome segregation"/>
    <property type="evidence" value="ECO:0007669"/>
    <property type="project" value="TreeGrafter"/>
</dbReference>
<dbReference type="SMART" id="SM00470">
    <property type="entry name" value="ParB"/>
    <property type="match status" value="1"/>
</dbReference>
<evidence type="ECO:0000313" key="5">
    <source>
        <dbReference type="Proteomes" id="UP001149009"/>
    </source>
</evidence>
<dbReference type="Pfam" id="PF02195">
    <property type="entry name" value="ParB_N"/>
    <property type="match status" value="1"/>
</dbReference>
<comment type="similarity">
    <text evidence="1">Belongs to the ParB family.</text>
</comment>
<dbReference type="PANTHER" id="PTHR33375:SF1">
    <property type="entry name" value="CHROMOSOME-PARTITIONING PROTEIN PARB-RELATED"/>
    <property type="match status" value="1"/>
</dbReference>
<evidence type="ECO:0000313" key="4">
    <source>
        <dbReference type="EMBL" id="MCT8991561.1"/>
    </source>
</evidence>
<sequence>MNTRKDRLRSLFAGNTPDGAGEGTGANLPSAPALPEASARRSPSTAVKAMGLSLGNLSVEAQEARRLREMLAAGETVVELDATKLERSPYVDRLSEGAQNDEDFATLLESMREHGQQVPVLVRPHPDAEKAARGIYQIAYGHRRVQAARELGIPVKAVVRELTDTDLVLAQGKENAERRSLSFIERAFFAKSLIDHGFDRATAQAALAVHKSEMSRLLQVAETVPLKVVRAIGPAPKAGRPRWLALGALLENDVAGFAEMEMASDAFRQADSDARFQRLFKRLEASAKPRGIIKGKAAQSIKANGKPIAELTRAGNAARLTIPDSAGSGFADYLASRLPEIYRDFEQQKGGEAGEA</sequence>
<dbReference type="RefSeq" id="WP_261516486.1">
    <property type="nucleotide sequence ID" value="NZ_JAODNV010000016.1"/>
</dbReference>
<evidence type="ECO:0000259" key="3">
    <source>
        <dbReference type="SMART" id="SM00470"/>
    </source>
</evidence>
<keyword evidence="5" id="KW-1185">Reference proteome</keyword>
<evidence type="ECO:0000256" key="2">
    <source>
        <dbReference type="SAM" id="MobiDB-lite"/>
    </source>
</evidence>
<dbReference type="NCBIfam" id="TIGR00180">
    <property type="entry name" value="parB_part"/>
    <property type="match status" value="1"/>
</dbReference>
<reference evidence="4" key="1">
    <citation type="submission" date="2022-08" db="EMBL/GenBank/DDBJ databases">
        <title>Chelativorans sichuanense sp. nov., a paraffin oil-degrading bacterium isolated from a mixture of oil-based drill cuttings and paddy soil.</title>
        <authorList>
            <person name="Yu J."/>
            <person name="Liu H."/>
            <person name="Chen Q."/>
        </authorList>
    </citation>
    <scope>NUCLEOTIDE SEQUENCE</scope>
    <source>
        <strain evidence="4">SCAU 2101</strain>
    </source>
</reference>
<dbReference type="SUPFAM" id="SSF110849">
    <property type="entry name" value="ParB/Sulfiredoxin"/>
    <property type="match status" value="1"/>
</dbReference>
<feature type="compositionally biased region" description="Low complexity" evidence="2">
    <location>
        <begin position="28"/>
        <end position="42"/>
    </location>
</feature>
<name>A0A9X2XB88_9HYPH</name>
<accession>A0A9X2XB88</accession>
<dbReference type="EMBL" id="JAODNV010000016">
    <property type="protein sequence ID" value="MCT8991561.1"/>
    <property type="molecule type" value="Genomic_DNA"/>
</dbReference>
<dbReference type="Pfam" id="PF07506">
    <property type="entry name" value="RepB"/>
    <property type="match status" value="1"/>
</dbReference>
<comment type="caution">
    <text evidence="4">The sequence shown here is derived from an EMBL/GenBank/DDBJ whole genome shotgun (WGS) entry which is preliminary data.</text>
</comment>
<dbReference type="Proteomes" id="UP001149009">
    <property type="component" value="Unassembled WGS sequence"/>
</dbReference>
<dbReference type="Gene3D" id="3.90.1530.30">
    <property type="match status" value="1"/>
</dbReference>
<dbReference type="InterPro" id="IPR011111">
    <property type="entry name" value="Plasmid_RepB"/>
</dbReference>
<dbReference type="InterPro" id="IPR017819">
    <property type="entry name" value="Plasmid_partition_RepB"/>
</dbReference>
<dbReference type="SUPFAM" id="SSF109709">
    <property type="entry name" value="KorB DNA-binding domain-like"/>
    <property type="match status" value="1"/>
</dbReference>
<dbReference type="InterPro" id="IPR037972">
    <property type="entry name" value="RepB_N"/>
</dbReference>
<organism evidence="4 5">
    <name type="scientific">Chelativorans petroleitrophicus</name>
    <dbReference type="NCBI Taxonomy" id="2975484"/>
    <lineage>
        <taxon>Bacteria</taxon>
        <taxon>Pseudomonadati</taxon>
        <taxon>Pseudomonadota</taxon>
        <taxon>Alphaproteobacteria</taxon>
        <taxon>Hyphomicrobiales</taxon>
        <taxon>Phyllobacteriaceae</taxon>
        <taxon>Chelativorans</taxon>
    </lineage>
</organism>